<evidence type="ECO:0008006" key="3">
    <source>
        <dbReference type="Google" id="ProtNLM"/>
    </source>
</evidence>
<name>A0ABT9QUI5_9ACTN</name>
<protein>
    <recommendedName>
        <fullName evidence="3">Restriction endonuclease</fullName>
    </recommendedName>
</protein>
<keyword evidence="2" id="KW-1185">Reference proteome</keyword>
<organism evidence="1 2">
    <name type="scientific">Streptosporangium lutulentum</name>
    <dbReference type="NCBI Taxonomy" id="1461250"/>
    <lineage>
        <taxon>Bacteria</taxon>
        <taxon>Bacillati</taxon>
        <taxon>Actinomycetota</taxon>
        <taxon>Actinomycetes</taxon>
        <taxon>Streptosporangiales</taxon>
        <taxon>Streptosporangiaceae</taxon>
        <taxon>Streptosporangium</taxon>
    </lineage>
</organism>
<dbReference type="RefSeq" id="WP_307569442.1">
    <property type="nucleotide sequence ID" value="NZ_JAUSQU010000003.1"/>
</dbReference>
<reference evidence="1 2" key="1">
    <citation type="submission" date="2023-07" db="EMBL/GenBank/DDBJ databases">
        <title>Sequencing the genomes of 1000 actinobacteria strains.</title>
        <authorList>
            <person name="Klenk H.-P."/>
        </authorList>
    </citation>
    <scope>NUCLEOTIDE SEQUENCE [LARGE SCALE GENOMIC DNA]</scope>
    <source>
        <strain evidence="1 2">DSM 46740</strain>
    </source>
</reference>
<comment type="caution">
    <text evidence="1">The sequence shown here is derived from an EMBL/GenBank/DDBJ whole genome shotgun (WGS) entry which is preliminary data.</text>
</comment>
<accession>A0ABT9QUI5</accession>
<gene>
    <name evidence="1" type="ORF">J2853_009718</name>
</gene>
<evidence type="ECO:0000313" key="2">
    <source>
        <dbReference type="Proteomes" id="UP001225356"/>
    </source>
</evidence>
<sequence length="278" mass="30759">MEDTTRSNDVQHRRAVQYAFCAYAIRFERVGAGVEGVFDQALTNGLAAIVAARWKGQECNSKGRVESAAKLLKVVETEGVLVRDGVYWLTDNPHIPKPTTSRWDPFEERPPMEVRVTVLREALDVTQAIRHARDTGDETALGLTAAHVEALWELSEHPTLSKLVDDLSDGSEEAGRYAITAADDRERDRASIYLELLSSEELARRGGVDYAAEYSQEFSDVEECPVCGNNSLVLSSRDSEIDEIGVGRCVVCSYERTMDAANDIAASVQFERAVERAD</sequence>
<proteinExistence type="predicted"/>
<dbReference type="EMBL" id="JAUSQU010000003">
    <property type="protein sequence ID" value="MDP9850422.1"/>
    <property type="molecule type" value="Genomic_DNA"/>
</dbReference>
<evidence type="ECO:0000313" key="1">
    <source>
        <dbReference type="EMBL" id="MDP9850422.1"/>
    </source>
</evidence>
<dbReference type="Proteomes" id="UP001225356">
    <property type="component" value="Unassembled WGS sequence"/>
</dbReference>